<reference evidence="4" key="1">
    <citation type="submission" date="2017-05" db="EMBL/GenBank/DDBJ databases">
        <authorList>
            <person name="Song R."/>
            <person name="Chenine A.L."/>
            <person name="Ruprecht R.M."/>
        </authorList>
    </citation>
    <scope>NUCLEOTIDE SEQUENCE</scope>
    <source>
        <strain evidence="4">Kingella_eburonensis</strain>
    </source>
</reference>
<evidence type="ECO:0000259" key="3">
    <source>
        <dbReference type="Pfam" id="PF00497"/>
    </source>
</evidence>
<dbReference type="Pfam" id="PF00497">
    <property type="entry name" value="SBP_bac_3"/>
    <property type="match status" value="1"/>
</dbReference>
<evidence type="ECO:0000256" key="1">
    <source>
        <dbReference type="ARBA" id="ARBA00022729"/>
    </source>
</evidence>
<evidence type="ECO:0000256" key="2">
    <source>
        <dbReference type="SAM" id="SignalP"/>
    </source>
</evidence>
<dbReference type="Proteomes" id="UP000215450">
    <property type="component" value="Unassembled WGS sequence"/>
</dbReference>
<evidence type="ECO:0000313" key="4">
    <source>
        <dbReference type="EMBL" id="SMQ12781.1"/>
    </source>
</evidence>
<name>A0A238HH23_9NEIS</name>
<dbReference type="SUPFAM" id="SSF53850">
    <property type="entry name" value="Periplasmic binding protein-like II"/>
    <property type="match status" value="1"/>
</dbReference>
<dbReference type="EMBL" id="FXUV01000031">
    <property type="protein sequence ID" value="SMQ12781.1"/>
    <property type="molecule type" value="Genomic_DNA"/>
</dbReference>
<accession>A0A238HH23</accession>
<dbReference type="PROSITE" id="PS51257">
    <property type="entry name" value="PROKAR_LIPOPROTEIN"/>
    <property type="match status" value="1"/>
</dbReference>
<proteinExistence type="predicted"/>
<dbReference type="AlphaFoldDB" id="A0A238HH23"/>
<gene>
    <name evidence="4" type="primary">glnH_5</name>
    <name evidence="4" type="ORF">KEBURONENSIS_01597</name>
    <name evidence="5" type="ORF">KEBURONENSIS_01606</name>
</gene>
<evidence type="ECO:0000313" key="5">
    <source>
        <dbReference type="EMBL" id="SNB75662.1"/>
    </source>
</evidence>
<reference evidence="6" key="3">
    <citation type="submission" date="2017-06" db="EMBL/GenBank/DDBJ databases">
        <authorList>
            <person name="Laurent S."/>
        </authorList>
    </citation>
    <scope>NUCLEOTIDE SEQUENCE [LARGE SCALE GENOMIC DNA]</scope>
</reference>
<feature type="domain" description="Solute-binding protein family 3/N-terminal" evidence="3">
    <location>
        <begin position="38"/>
        <end position="121"/>
    </location>
</feature>
<dbReference type="STRING" id="1522312.GCA_900177895_00845"/>
<dbReference type="InterPro" id="IPR001638">
    <property type="entry name" value="Solute-binding_3/MltF_N"/>
</dbReference>
<feature type="signal peptide" evidence="2">
    <location>
        <begin position="1"/>
        <end position="28"/>
    </location>
</feature>
<dbReference type="EMBL" id="FXUV02000036">
    <property type="protein sequence ID" value="SNB75662.1"/>
    <property type="molecule type" value="Genomic_DNA"/>
</dbReference>
<organism evidence="4">
    <name type="scientific">Kingella negevensis</name>
    <dbReference type="NCBI Taxonomy" id="1522312"/>
    <lineage>
        <taxon>Bacteria</taxon>
        <taxon>Pseudomonadati</taxon>
        <taxon>Pseudomonadota</taxon>
        <taxon>Betaproteobacteria</taxon>
        <taxon>Neisseriales</taxon>
        <taxon>Neisseriaceae</taxon>
        <taxon>Kingella</taxon>
    </lineage>
</organism>
<sequence>MNTNKWLAVSFATLALAACGNQSSSQNAASGTNTPKVLKVVTNPQFAPFDSLNEKQEVQGFDVDLMYTLADAGNFKIEYSTKPWDSLFTALSTDDADIVAGTVTITEDRKKTMDFSDPYYQVRKWFWFHQIKPSLRWTN</sequence>
<evidence type="ECO:0000313" key="6">
    <source>
        <dbReference type="Proteomes" id="UP000215450"/>
    </source>
</evidence>
<dbReference type="Gene3D" id="3.40.190.10">
    <property type="entry name" value="Periplasmic binding protein-like II"/>
    <property type="match status" value="1"/>
</dbReference>
<feature type="chain" id="PRO_5015075196" evidence="2">
    <location>
        <begin position="29"/>
        <end position="139"/>
    </location>
</feature>
<keyword evidence="6" id="KW-1185">Reference proteome</keyword>
<reference evidence="5" key="2">
    <citation type="submission" date="2017-06" db="EMBL/GenBank/DDBJ databases">
        <authorList>
            <person name="Kim H.J."/>
            <person name="Triplett B.A."/>
        </authorList>
    </citation>
    <scope>NUCLEOTIDE SEQUENCE [LARGE SCALE GENOMIC DNA]</scope>
    <source>
        <strain evidence="5">Kingella_eburonensis</strain>
    </source>
</reference>
<dbReference type="PANTHER" id="PTHR35936:SF17">
    <property type="entry name" value="ARGININE-BINDING EXTRACELLULAR PROTEIN ARTP"/>
    <property type="match status" value="1"/>
</dbReference>
<keyword evidence="1 2" id="KW-0732">Signal</keyword>
<protein>
    <submittedName>
        <fullName evidence="4">Glutamine-binding periplasmic protein</fullName>
    </submittedName>
</protein>
<dbReference type="PANTHER" id="PTHR35936">
    <property type="entry name" value="MEMBRANE-BOUND LYTIC MUREIN TRANSGLYCOSYLASE F"/>
    <property type="match status" value="1"/>
</dbReference>